<name>A0A1W4X062_AGRPL</name>
<dbReference type="FunFam" id="3.30.160.60:FF:000125">
    <property type="entry name" value="Putative zinc finger protein 143"/>
    <property type="match status" value="1"/>
</dbReference>
<gene>
    <name evidence="9 10 11" type="primary">LOC108739911</name>
</gene>
<protein>
    <submittedName>
        <fullName evidence="9 10">Zinc finger protein 79 isoform X1</fullName>
    </submittedName>
</protein>
<dbReference type="Proteomes" id="UP000192223">
    <property type="component" value="Unplaced"/>
</dbReference>
<dbReference type="GeneID" id="108739911"/>
<dbReference type="Pfam" id="PF00096">
    <property type="entry name" value="zf-C2H2"/>
    <property type="match status" value="1"/>
</dbReference>
<keyword evidence="8" id="KW-1185">Reference proteome</keyword>
<keyword evidence="4" id="KW-0862">Zinc</keyword>
<dbReference type="PROSITE" id="PS50157">
    <property type="entry name" value="ZINC_FINGER_C2H2_2"/>
    <property type="match status" value="7"/>
</dbReference>
<dbReference type="KEGG" id="apln:108739911"/>
<dbReference type="GO" id="GO:0005667">
    <property type="term" value="C:transcription regulator complex"/>
    <property type="evidence" value="ECO:0007669"/>
    <property type="project" value="TreeGrafter"/>
</dbReference>
<sequence>MSECNSYSLNALKISSEIPTTILEDSLNNDEEDISKNQAFDVLMKQNDCTSNKVEWEAIELPDIQGNETFISESILLCSPNDHDLIKLFGKPEENVAKSNIVVRSYFKIKTPQVTSYVPSNDRKASVVLDKCDILEEALNSQFFVKIKPEDGKMEVLFRGIDSQQILPSHYVLPEYGNVDYLSLEEQVQSLTKTELVPTLNKKMPCIQLQSSICIWLCPHHQCRIAFLRFSAAKNHTLLHFGCKPYKCDHPGCNWAFFTSFKLKRHKDTHIKKKDFVCHFENCGRQFTTIYNLACHKRLHERPANFECTVPECKALFQTVRARELHLKTHGLAEAPYRCQVESCNKTFFLATALMSHARIHSHKESEVRCQWPNCGRIFEQPCRLKEHVRQHTGHRPYVCNYDNCKWAFTTASKLKRHLSTHTNDRKFQCTIGNCTKAFLRSEHLREHTLTHIGQRNGNDTLTPAKRSQPECSTSSVLSISDSSECPSPNVLLEQAVQSLEVPSDVIMGTGILPEETLELLPHESFEKFSTVNLKDLRNLD</sequence>
<evidence type="ECO:0000256" key="4">
    <source>
        <dbReference type="ARBA" id="ARBA00022833"/>
    </source>
</evidence>
<organism evidence="8 11">
    <name type="scientific">Agrilus planipennis</name>
    <name type="common">Emerald ash borer</name>
    <name type="synonym">Agrilus marcopoli</name>
    <dbReference type="NCBI Taxonomy" id="224129"/>
    <lineage>
        <taxon>Eukaryota</taxon>
        <taxon>Metazoa</taxon>
        <taxon>Ecdysozoa</taxon>
        <taxon>Arthropoda</taxon>
        <taxon>Hexapoda</taxon>
        <taxon>Insecta</taxon>
        <taxon>Pterygota</taxon>
        <taxon>Neoptera</taxon>
        <taxon>Endopterygota</taxon>
        <taxon>Coleoptera</taxon>
        <taxon>Polyphaga</taxon>
        <taxon>Elateriformia</taxon>
        <taxon>Buprestoidea</taxon>
        <taxon>Buprestidae</taxon>
        <taxon>Agrilinae</taxon>
        <taxon>Agrilus</taxon>
    </lineage>
</organism>
<evidence type="ECO:0000313" key="8">
    <source>
        <dbReference type="Proteomes" id="UP000192223"/>
    </source>
</evidence>
<feature type="compositionally biased region" description="Polar residues" evidence="6">
    <location>
        <begin position="452"/>
        <end position="462"/>
    </location>
</feature>
<evidence type="ECO:0000256" key="3">
    <source>
        <dbReference type="ARBA" id="ARBA00022771"/>
    </source>
</evidence>
<reference evidence="9 10" key="1">
    <citation type="submission" date="2025-04" db="UniProtKB">
        <authorList>
            <consortium name="RefSeq"/>
        </authorList>
    </citation>
    <scope>IDENTIFICATION</scope>
    <source>
        <tissue evidence="9 10">Entire body</tissue>
    </source>
</reference>
<dbReference type="RefSeq" id="XP_018329525.1">
    <property type="nucleotide sequence ID" value="XM_018474023.1"/>
</dbReference>
<feature type="domain" description="C2H2-type" evidence="7">
    <location>
        <begin position="276"/>
        <end position="305"/>
    </location>
</feature>
<feature type="domain" description="C2H2-type" evidence="7">
    <location>
        <begin position="216"/>
        <end position="245"/>
    </location>
</feature>
<dbReference type="Gene3D" id="3.30.160.60">
    <property type="entry name" value="Classic Zinc Finger"/>
    <property type="match status" value="6"/>
</dbReference>
<keyword evidence="3 5" id="KW-0863">Zinc-finger</keyword>
<accession>A0A1W4X062</accession>
<dbReference type="SMART" id="SM00355">
    <property type="entry name" value="ZnF_C2H2"/>
    <property type="match status" value="8"/>
</dbReference>
<evidence type="ECO:0000256" key="2">
    <source>
        <dbReference type="ARBA" id="ARBA00022737"/>
    </source>
</evidence>
<dbReference type="PANTHER" id="PTHR14003:SF19">
    <property type="entry name" value="YY2 TRANSCRIPTION FACTOR"/>
    <property type="match status" value="1"/>
</dbReference>
<dbReference type="GO" id="GO:0000785">
    <property type="term" value="C:chromatin"/>
    <property type="evidence" value="ECO:0007669"/>
    <property type="project" value="TreeGrafter"/>
</dbReference>
<evidence type="ECO:0000313" key="11">
    <source>
        <dbReference type="RefSeq" id="XP_018329526.1"/>
    </source>
</evidence>
<dbReference type="GO" id="GO:0031519">
    <property type="term" value="C:PcG protein complex"/>
    <property type="evidence" value="ECO:0007669"/>
    <property type="project" value="TreeGrafter"/>
</dbReference>
<proteinExistence type="predicted"/>
<dbReference type="GO" id="GO:0008270">
    <property type="term" value="F:zinc ion binding"/>
    <property type="evidence" value="ECO:0007669"/>
    <property type="project" value="UniProtKB-KW"/>
</dbReference>
<evidence type="ECO:0000313" key="9">
    <source>
        <dbReference type="RefSeq" id="XP_018329524.1"/>
    </source>
</evidence>
<feature type="domain" description="C2H2-type" evidence="7">
    <location>
        <begin position="337"/>
        <end position="366"/>
    </location>
</feature>
<evidence type="ECO:0000256" key="6">
    <source>
        <dbReference type="SAM" id="MobiDB-lite"/>
    </source>
</evidence>
<dbReference type="GO" id="GO:0000981">
    <property type="term" value="F:DNA-binding transcription factor activity, RNA polymerase II-specific"/>
    <property type="evidence" value="ECO:0007669"/>
    <property type="project" value="TreeGrafter"/>
</dbReference>
<dbReference type="GO" id="GO:0000978">
    <property type="term" value="F:RNA polymerase II cis-regulatory region sequence-specific DNA binding"/>
    <property type="evidence" value="ECO:0007669"/>
    <property type="project" value="TreeGrafter"/>
</dbReference>
<dbReference type="STRING" id="224129.A0A1W4X062"/>
<dbReference type="RefSeq" id="XP_018329524.1">
    <property type="nucleotide sequence ID" value="XM_018474022.1"/>
</dbReference>
<evidence type="ECO:0000313" key="10">
    <source>
        <dbReference type="RefSeq" id="XP_018329525.1"/>
    </source>
</evidence>
<keyword evidence="1" id="KW-0479">Metal-binding</keyword>
<dbReference type="AlphaFoldDB" id="A0A1W4X062"/>
<dbReference type="PROSITE" id="PS00028">
    <property type="entry name" value="ZINC_FINGER_C2H2_1"/>
    <property type="match status" value="7"/>
</dbReference>
<evidence type="ECO:0000256" key="1">
    <source>
        <dbReference type="ARBA" id="ARBA00022723"/>
    </source>
</evidence>
<dbReference type="InterPro" id="IPR036236">
    <property type="entry name" value="Znf_C2H2_sf"/>
</dbReference>
<dbReference type="InterPro" id="IPR013087">
    <property type="entry name" value="Znf_C2H2_type"/>
</dbReference>
<feature type="domain" description="C2H2-type" evidence="7">
    <location>
        <begin position="398"/>
        <end position="427"/>
    </location>
</feature>
<dbReference type="RefSeq" id="XP_018329526.1">
    <property type="nucleotide sequence ID" value="XM_018474024.1"/>
</dbReference>
<evidence type="ECO:0000259" key="7">
    <source>
        <dbReference type="PROSITE" id="PS50157"/>
    </source>
</evidence>
<feature type="region of interest" description="Disordered" evidence="6">
    <location>
        <begin position="451"/>
        <end position="478"/>
    </location>
</feature>
<feature type="domain" description="C2H2-type" evidence="7">
    <location>
        <begin position="246"/>
        <end position="275"/>
    </location>
</feature>
<dbReference type="OrthoDB" id="6277246at2759"/>
<dbReference type="FunFam" id="3.30.160.60:FF:000007">
    <property type="entry name" value="Basic krueppel-like factor 3"/>
    <property type="match status" value="1"/>
</dbReference>
<feature type="domain" description="C2H2-type" evidence="7">
    <location>
        <begin position="428"/>
        <end position="457"/>
    </location>
</feature>
<evidence type="ECO:0000256" key="5">
    <source>
        <dbReference type="PROSITE-ProRule" id="PRU00042"/>
    </source>
</evidence>
<dbReference type="SUPFAM" id="SSF57667">
    <property type="entry name" value="beta-beta-alpha zinc fingers"/>
    <property type="match status" value="5"/>
</dbReference>
<feature type="domain" description="C2H2-type" evidence="7">
    <location>
        <begin position="368"/>
        <end position="397"/>
    </location>
</feature>
<keyword evidence="2" id="KW-0677">Repeat</keyword>
<dbReference type="PANTHER" id="PTHR14003">
    <property type="entry name" value="TRANSCRIPTIONAL REPRESSOR PROTEIN YY"/>
    <property type="match status" value="1"/>
</dbReference>